<protein>
    <recommendedName>
        <fullName evidence="2">DUF8035 domain-containing protein</fullName>
    </recommendedName>
</protein>
<sequence>MSGGSSVEQHIDAVDAFARTLYVRTRESPAVADAVRQLHIALRHLRVEAADPDSPLSGGAYTSQIRPLVDDCGATLRQLEDVLDDGRRGEQMAGSVRRLRDRIDGFLDAVQLQARATTAPVAQDQTGLEAIKDKVDDVAKRVFARRDSGFGDQDGLWLEFKTELENEGFSPEVLRRHKEVLRAYIRELESVSSQNGGVPPTVRGLLEYEAETEGAASPKEMYPSIENEKFAPSMKMARRMPEEGPPPIPPKEPLPELPTTSQRRQSSSSDGSSPLDGSDSTSLILTKDLVAMDSLNTGMANMQMVPRGNQQQYGASPASPSQRYLPYAPSMAVPHDPAELPGSPTSQLLGSSPRFAPVPTYSSLSSPPPTYGISPRRSTFRLAPDRYGQEIPMDAQWTRINRDRVSPEVLERAGVRYEARPTYVAVLGRLSREQIEDYARQSADCRAARQLRQAEFRRQGSRTHERADSKSSRDDEDVDSDLWDSSDSTDYDDDKTSEKGTKSYPYIVSPPDREKGSPASTVPPKSILKNKNENHVRFDPEPHEVDAKSPRSSTKDWERDRRRRQHRDERYYGDRERHGNDRDRERDRHSRRHHDDKDKSRRRDYHERPDRGDKPDRRDYHDRPDRGEKSDRRSKKKAWGEAIGAVGLGGAAVSLLSVLAEAASAV</sequence>
<reference evidence="4" key="1">
    <citation type="journal article" date="2014" name="Genome Announc.">
        <title>Genome sequence and annotation of Acremonium chrysogenum, producer of the beta-lactam antibiotic cephalosporin C.</title>
        <authorList>
            <person name="Terfehr D."/>
            <person name="Dahlmann T.A."/>
            <person name="Specht T."/>
            <person name="Zadra I."/>
            <person name="Kuernsteiner H."/>
            <person name="Kueck U."/>
        </authorList>
    </citation>
    <scope>NUCLEOTIDE SEQUENCE [LARGE SCALE GENOMIC DNA]</scope>
    <source>
        <strain evidence="4">ATCC 11550 / CBS 779.69 / DSM 880 / IAM 14645 / JCM 23072 / IMI 49137</strain>
    </source>
</reference>
<evidence type="ECO:0000313" key="3">
    <source>
        <dbReference type="EMBL" id="KFH48444.1"/>
    </source>
</evidence>
<keyword evidence="4" id="KW-1185">Reference proteome</keyword>
<evidence type="ECO:0000313" key="4">
    <source>
        <dbReference type="Proteomes" id="UP000029964"/>
    </source>
</evidence>
<dbReference type="EMBL" id="JPKY01000003">
    <property type="protein sequence ID" value="KFH48444.1"/>
    <property type="molecule type" value="Genomic_DNA"/>
</dbReference>
<organism evidence="3 4">
    <name type="scientific">Hapsidospora chrysogenum (strain ATCC 11550 / CBS 779.69 / DSM 880 / IAM 14645 / JCM 23072 / IMI 49137)</name>
    <name type="common">Acremonium chrysogenum</name>
    <dbReference type="NCBI Taxonomy" id="857340"/>
    <lineage>
        <taxon>Eukaryota</taxon>
        <taxon>Fungi</taxon>
        <taxon>Dikarya</taxon>
        <taxon>Ascomycota</taxon>
        <taxon>Pezizomycotina</taxon>
        <taxon>Sordariomycetes</taxon>
        <taxon>Hypocreomycetidae</taxon>
        <taxon>Hypocreales</taxon>
        <taxon>Bionectriaceae</taxon>
        <taxon>Hapsidospora</taxon>
    </lineage>
</organism>
<dbReference type="OrthoDB" id="5226662at2759"/>
<dbReference type="PANTHER" id="PTHR42081:SF2">
    <property type="entry name" value="NIPPED-B-LIKE PROTEIN B"/>
    <property type="match status" value="1"/>
</dbReference>
<feature type="compositionally biased region" description="Acidic residues" evidence="1">
    <location>
        <begin position="474"/>
        <end position="493"/>
    </location>
</feature>
<dbReference type="InterPro" id="IPR058348">
    <property type="entry name" value="DUF8035"/>
</dbReference>
<feature type="compositionally biased region" description="Low complexity" evidence="1">
    <location>
        <begin position="257"/>
        <end position="281"/>
    </location>
</feature>
<name>A0A086TGG2_HAPC1</name>
<accession>A0A086TGG2</accession>
<evidence type="ECO:0000256" key="1">
    <source>
        <dbReference type="SAM" id="MobiDB-lite"/>
    </source>
</evidence>
<feature type="domain" description="DUF8035" evidence="2">
    <location>
        <begin position="394"/>
        <end position="448"/>
    </location>
</feature>
<proteinExistence type="predicted"/>
<dbReference type="AlphaFoldDB" id="A0A086TGG2"/>
<comment type="caution">
    <text evidence="3">The sequence shown here is derived from an EMBL/GenBank/DDBJ whole genome shotgun (WGS) entry which is preliminary data.</text>
</comment>
<dbReference type="PANTHER" id="PTHR42081">
    <property type="entry name" value="ZINC FINGER PROTEIN DHHC DOMAIN CONTAINING PROTEIN"/>
    <property type="match status" value="1"/>
</dbReference>
<dbReference type="Proteomes" id="UP000029964">
    <property type="component" value="Unassembled WGS sequence"/>
</dbReference>
<dbReference type="HOGENOM" id="CLU_013057_0_0_1"/>
<gene>
    <name evidence="3" type="ORF">ACRE_007320</name>
</gene>
<dbReference type="STRING" id="857340.A0A086TGG2"/>
<feature type="region of interest" description="Disordered" evidence="1">
    <location>
        <begin position="456"/>
        <end position="638"/>
    </location>
</feature>
<feature type="compositionally biased region" description="Basic and acidic residues" evidence="1">
    <location>
        <begin position="456"/>
        <end position="473"/>
    </location>
</feature>
<evidence type="ECO:0000259" key="2">
    <source>
        <dbReference type="Pfam" id="PF26118"/>
    </source>
</evidence>
<feature type="region of interest" description="Disordered" evidence="1">
    <location>
        <begin position="237"/>
        <end position="281"/>
    </location>
</feature>
<dbReference type="Pfam" id="PF26118">
    <property type="entry name" value="DUF8035"/>
    <property type="match status" value="1"/>
</dbReference>
<feature type="compositionally biased region" description="Pro residues" evidence="1">
    <location>
        <begin position="243"/>
        <end position="256"/>
    </location>
</feature>
<feature type="compositionally biased region" description="Basic and acidic residues" evidence="1">
    <location>
        <begin position="530"/>
        <end position="631"/>
    </location>
</feature>